<organism evidence="2 3">
    <name type="scientific">Streptomyces uncialis</name>
    <dbReference type="NCBI Taxonomy" id="1048205"/>
    <lineage>
        <taxon>Bacteria</taxon>
        <taxon>Bacillati</taxon>
        <taxon>Actinomycetota</taxon>
        <taxon>Actinomycetes</taxon>
        <taxon>Kitasatosporales</taxon>
        <taxon>Streptomycetaceae</taxon>
        <taxon>Streptomyces</taxon>
    </lineage>
</organism>
<comment type="caution">
    <text evidence="2">The sequence shown here is derived from an EMBL/GenBank/DDBJ whole genome shotgun (WGS) entry which is preliminary data.</text>
</comment>
<proteinExistence type="predicted"/>
<feature type="region of interest" description="Disordered" evidence="1">
    <location>
        <begin position="1"/>
        <end position="44"/>
    </location>
</feature>
<evidence type="ECO:0000313" key="2">
    <source>
        <dbReference type="EMBL" id="OKH94417.1"/>
    </source>
</evidence>
<evidence type="ECO:0000313" key="3">
    <source>
        <dbReference type="Proteomes" id="UP000186455"/>
    </source>
</evidence>
<protein>
    <submittedName>
        <fullName evidence="2">Uncharacterized protein</fullName>
    </submittedName>
</protein>
<accession>A0A1Q4V9E1</accession>
<keyword evidence="3" id="KW-1185">Reference proteome</keyword>
<evidence type="ECO:0000256" key="1">
    <source>
        <dbReference type="SAM" id="MobiDB-lite"/>
    </source>
</evidence>
<feature type="region of interest" description="Disordered" evidence="1">
    <location>
        <begin position="86"/>
        <end position="131"/>
    </location>
</feature>
<dbReference type="STRING" id="1048205.AB852_08910"/>
<feature type="compositionally biased region" description="Low complexity" evidence="1">
    <location>
        <begin position="16"/>
        <end position="29"/>
    </location>
</feature>
<sequence length="131" mass="13209">MTVAAAAGAGAGATGPGAARAETAAAARPTSFRHGRTDGAQGLRFAPVTPNEHAQFLGRDLAHPADRDGYLHRPVLHMHGQVMAPFGRTVPPVGEGKTGRPGSNAGNHAGLPLGVAPLITGGQRPGARGFR</sequence>
<dbReference type="Proteomes" id="UP000186455">
    <property type="component" value="Unassembled WGS sequence"/>
</dbReference>
<reference evidence="2 3" key="1">
    <citation type="submission" date="2015-06" db="EMBL/GenBank/DDBJ databases">
        <title>Cloning and characterization of the uncialamcin biosynthetic gene cluster.</title>
        <authorList>
            <person name="Yan X."/>
            <person name="Huang T."/>
            <person name="Ge H."/>
            <person name="Shen B."/>
        </authorList>
    </citation>
    <scope>NUCLEOTIDE SEQUENCE [LARGE SCALE GENOMIC DNA]</scope>
    <source>
        <strain evidence="2 3">DCA2648</strain>
    </source>
</reference>
<dbReference type="AlphaFoldDB" id="A0A1Q4V9E1"/>
<name>A0A1Q4V9E1_9ACTN</name>
<dbReference type="EMBL" id="LFBV01000002">
    <property type="protein sequence ID" value="OKH94417.1"/>
    <property type="molecule type" value="Genomic_DNA"/>
</dbReference>
<gene>
    <name evidence="2" type="ORF">AB852_08910</name>
</gene>